<dbReference type="SUPFAM" id="SSF47576">
    <property type="entry name" value="Calponin-homology domain, CH-domain"/>
    <property type="match status" value="1"/>
</dbReference>
<dbReference type="Proteomes" id="UP000594262">
    <property type="component" value="Unplaced"/>
</dbReference>
<feature type="compositionally biased region" description="Polar residues" evidence="4">
    <location>
        <begin position="3570"/>
        <end position="3596"/>
    </location>
</feature>
<dbReference type="GeneID" id="136823685"/>
<evidence type="ECO:0000259" key="5">
    <source>
        <dbReference type="PROSITE" id="PS50021"/>
    </source>
</evidence>
<evidence type="ECO:0000256" key="3">
    <source>
        <dbReference type="SAM" id="Coils"/>
    </source>
</evidence>
<accession>A0A7M5V5W4</accession>
<evidence type="ECO:0000256" key="4">
    <source>
        <dbReference type="SAM" id="MobiDB-lite"/>
    </source>
</evidence>
<feature type="coiled-coil region" evidence="3">
    <location>
        <begin position="2683"/>
        <end position="2710"/>
    </location>
</feature>
<dbReference type="InterPro" id="IPR018159">
    <property type="entry name" value="Spectrin/alpha-actinin"/>
</dbReference>
<feature type="compositionally biased region" description="Low complexity" evidence="4">
    <location>
        <begin position="3764"/>
        <end position="3776"/>
    </location>
</feature>
<evidence type="ECO:0000313" key="6">
    <source>
        <dbReference type="EnsemblMetazoa" id="CLYHEMP011957.1"/>
    </source>
</evidence>
<feature type="region of interest" description="Disordered" evidence="4">
    <location>
        <begin position="3556"/>
        <end position="3599"/>
    </location>
</feature>
<dbReference type="SMART" id="SM00033">
    <property type="entry name" value="CH"/>
    <property type="match status" value="2"/>
</dbReference>
<dbReference type="OrthoDB" id="18740at2759"/>
<keyword evidence="1" id="KW-0677">Repeat</keyword>
<keyword evidence="2" id="KW-0009">Actin-binding</keyword>
<dbReference type="Pfam" id="PF00307">
    <property type="entry name" value="CH"/>
    <property type="match status" value="2"/>
</dbReference>
<dbReference type="Pfam" id="PF00435">
    <property type="entry name" value="Spectrin"/>
    <property type="match status" value="3"/>
</dbReference>
<feature type="coiled-coil region" evidence="3">
    <location>
        <begin position="1869"/>
        <end position="1896"/>
    </location>
</feature>
<keyword evidence="3" id="KW-0175">Coiled coil</keyword>
<feature type="coiled-coil region" evidence="3">
    <location>
        <begin position="1444"/>
        <end position="1471"/>
    </location>
</feature>
<feature type="coiled-coil region" evidence="3">
    <location>
        <begin position="523"/>
        <end position="599"/>
    </location>
</feature>
<protein>
    <recommendedName>
        <fullName evidence="5">Calponin-homology (CH) domain-containing protein</fullName>
    </recommendedName>
</protein>
<evidence type="ECO:0000256" key="2">
    <source>
        <dbReference type="ARBA" id="ARBA00023203"/>
    </source>
</evidence>
<sequence>MSGEDTQRDRVAELKTERIKLQQKTFTKWMNAFLEKSGSGAENIFIDLADGVLLFKLLEEISGDKIGNALRGKQRIHKIENVSRVIQYLKKSVKIESIGPEDIVDGKEELILGLIWTIILRFSIKDIQDQTGPGKSIKDSLLIWCQNKTKGYAGVDIKNFTTSWRNGLAFNALIHAHRPDLFDYDTLAGKSNLKNLSHAFTLAEEKLGIKKILDPQDIDVMRPEEKSIMAYVVLMYQYFAKAKNEKTSEKRLVKFVSELQRINNMREDYEHNLSEMLAWIKVKSEELKRPLADTPQELKRDIHRFKQFRNNEKPARYSRWVDIEAHFLNLRLLQQANQQKCYQPPNHLLLCNIQKEWSILEVAEHQRDLMIRQELSRHDRINQLLKRFAQKARLRETWLNDKCTLIDNDKSFNEIAQQEVKTHSRRLQGMETDIKAQQIRINKLNQLVEEIKALRYHDVNSLVNRVQKLQSFWCNVSKKITAKKKTLNSLQKVVAVLDDINNLNSDLKQFSLLIRKDPPYTNIMDVEVLLQENQHQLSKLKNKKNQLQDIQGRAQICLREQNLFVGRLKTSLDDAVEHIKALEDELKTMQLKFEGLKMVLKLQDDLQDELIFLKEKQILLSRSSKQAFNQNQNLRHENLLNEVKQSDDRSSKLFERLRNMCKTQTADLAKCEKLSRDLKEELRLVKIAVDKHSIQVTFNSLSHKFESNIKESISWIDEQLDVLNTFSSPGNVDQTIEFQKKLKELSMDVQVFEKEIILFNEQKKDLVDISNNQYMIFLQKVVVKKTFVTDGSKICKGEIIYLESAPNSMEQTDIIHNLTKHRLPLRIVDGYPPLRNDNEHETLLVSLHGKPFISFGTNSCVNLTSQSNYHNLMKLFDENKEKYQLLKDMLSTLKSDLFVDQSFYETKERFHEFFAIANSSLSYISSFELVDDSHIIERKRNKLNADINKCRNLHENLTWKATDLPSERSHRMKDYTALQKKAAELMYQLSSKHDSLKRNINQTHGCRTLKENYDKLKASISNIRPKFQDDMTSLDSLNAIRAAQKDFQNNKRHLEALKISNEKLRGEFHYLSQTLGEEKQKSDLEFLKDFVENDLRQLDNDSAVYGEELSSLYGVHGFMTDAKELLVELNEHQKLLQNIEISDDLVGVQKNQELLNNLKDEFMVSLENASDLIRLGENLTHPNSKQVYYELEDSYGQTQLLIENKSSTLANKFNELHHQKQFGKTEQKLQNLLSLVEELDFQRDTMGISSGNLAKESEKLTRQLSVEERRLRNNGGDCPTHIQVMIDKAKRKLRDIEDSIFEMVTFEQFMRESESVLESIKGEQDKLENIDEVDSHNLERRVKDLDSIKTSIGSLQVAKEKLDEKGSFFLEECHFASVQIADQMETSDGAWQALMNLLQVKEKKIDTFSKQNELINECSELSESLGRIDKKLSSSPDIASLSFAKKCLGDVEQLQNELNLHQTKVDGLLEKCKHCHDSIPQRKLNLCQKLKTIQEKCRNVKFDRCNEVNFQSFQLHALMEISWLDEKENLLQNLAQPLTITEALSISKSLKMLQDQIRAHQSCLKNVVTAGESCLNNDLVHQETVQNQLRLIQEKSESLNIILADKMISNDRQKDIFEALLMSDNHLEFIDNKLSTVMSNEYGTDLNSSDIAVKKHRKIKTDISNFKKKLKPFLRDLNNLASNVSSAEVKTFTKGQPDSNNTERESEKSNLKELANLPAEFGSTVLKQSAQIIKSKFKKLEQCSLYREKMLQDSNQLFTLYSEADQVKTTILEIGKQIPSDEQNALTYDQANANNERIQFVKHKFQAAKVTYDKFSESCKAFEQHPHHANITKVKNKVEIMYQKLGAKIESRSKKSNKLLMYHDFTNSLGNINERLNEIQNSMKRSQRNLAKLESLSALREEVRRIGHVINDTRSLKEGINKLAEKLSILATEYPGKSIKTFEQHVNALKSRYTECSKQLKILQVGLQIKIGRLTFNSDVQYLDGWLESTRAELNHLLDTAVDYSSTCLSIGDLEMKSKEIALKKRLVDDLRRMVQDSKDQNENDKMKKQLLKLSKKHEEIEDLSNQTSKVLKQKLEDLKLHRDLNAIGNALSSLQERVMLLGEKSKSQSHGSVLRKLDEYSNILSSERMCTKQIKSSNDKGDSDVLENLEILDSKMNHIGELISKQRSNIHARINLDKFQSLFGEVKEWLETTKNSLEDSSAIKNIKIATRGLCLIKSQKVVTLAQYEELQTLRNYLLENKHALYLENEIETDKESPIASLDDLEELWKQLEKLTEKRASDIEEQKLLLGFEQTSVLITSHLEDQISIVKNCGNEEDKTINSNDGVQFKLTTMESVKININKYSKQIEEFKTDVSKYLHLNNELNPLVDSLEVRLGEAHRLHEETVKQLRQTELKGNFHLLHEELKEKTKTLDVRLNATPVCTDERSICRLQKTQLSFQSEIVSLKTRTDDLRLIAGQLEMDEGHLARDNKLVGLDQDILELNEKVKRMKLTLEAQSKLHSFFEETKKFLKWVEKVTSKIERLSQETTFDLESRLRSLSDFQLQLSNKRENMLALSERGQTLVQDGQLSSMEVESRLGEIKTGLQRFEQLLKITEESSYKNISFNKLKQKFSSTMTWLQEQTNFLQSLKLDDVQSFEEVQDVKRNLKMLQSRAGKHQDMTNDLTRMFQNLSTVDLQKAGFELDELKERFELLKFELDEKLHEVENAEEMFKLFTKYCTLTDWINKKTEKLMDISNQLNLKHRDIVISMEQELDAKESLVNTILKGVEEHRHHALFSEQNLRIRPIQNREGFQHLKSSVKDLLSRLSSMTNEKSLVDDLKILEDAIEITTQRLRKITFCTSDIEMSKAERDGMEIKGLLSSYDEQWTELLERANDMLLPEELNSKIEELTRKLSAIREDITAKEGELIQKNIQYLALHKRMETEELWFNSKQTFIKSHIPSDYNNLVKWEEEFIGIKQEFHCKRKQTITLVETVENLLKSIDSKDSAEFHQHIAINVGSFRRRFENFEDEVKSSEKVLGELLRVNQIILRLDDVHSRYEELCEKAQDISTGQDLQAAQVMLQKHEFNKSQHESYESRFAELKMEYLEVKECSCLGAYEELLNSITEKFNDLQILKSEVHSLMKNRSKTLKTTFQFFQFRSELSFLDAWIQGQIDDIKTDGIGNTTAECEHLIRETESFARNLMAREERVAQFGVLSQDMVNSRPLSAKQIMKNTSNIYELWNDVKDLLQTRLETLDQGLHSHRFRDKILVLNQWTNEIQAKLTIIKIQDGSEETRQILEDMKGQHGTILSKLEIMESEKERLRLNIEACEVLVAHSMETLAQDLRKLKMLIDSKENLLNEVMDFHDFKKQLSDLESWMERTSKRTQAYMNDVTETVSRKHVHDELSSEIESRRQYVTELQLKKQNDFHCFTKDNLDVLTNCWCSFERKWHALQSQVRMLGDLVENTDGLNHILNDFDAIESWLDEQEKKIYLEPSNKLNDSLDESGFENGFLENALSNQNELEEFLKIQDEKVRSTCDKIDSFKMVKTGDNDSTDMTCSSEVQIIEKALQLENQVEDTPSNGGLDDSEPSNHSNEINNNETTGTDSLRDIPQTSPSKPDKVLIGLLKKSRTPSNSKKRVVFSTTHEFSDCVTIQQFSKLNDEYEQEQHYFYEDDDDDYDNYADGNYANYVDDDHWEDDGIVFSEEALSPSYYPEPPEEFLHLSDSDEDEDDDCWDKDYFIASTTTSSRDEGVESPNIFDFPASPNIFDFPASPNKANDDDEQEQQSNENSSSSSNQLTFLNYEEEVESDVYFTDSEDEGDDTY</sequence>
<dbReference type="Gene3D" id="1.20.58.60">
    <property type="match status" value="13"/>
</dbReference>
<dbReference type="CDD" id="cd00176">
    <property type="entry name" value="SPEC"/>
    <property type="match status" value="5"/>
</dbReference>
<feature type="region of interest" description="Disordered" evidence="4">
    <location>
        <begin position="3725"/>
        <end position="3803"/>
    </location>
</feature>
<feature type="domain" description="Calponin-homology (CH)" evidence="5">
    <location>
        <begin position="135"/>
        <end position="240"/>
    </location>
</feature>
<proteinExistence type="predicted"/>
<dbReference type="Gene3D" id="1.10.418.10">
    <property type="entry name" value="Calponin-like domain"/>
    <property type="match status" value="2"/>
</dbReference>
<dbReference type="PROSITE" id="PS00019">
    <property type="entry name" value="ACTININ_1"/>
    <property type="match status" value="1"/>
</dbReference>
<dbReference type="InterPro" id="IPR001715">
    <property type="entry name" value="CH_dom"/>
</dbReference>
<dbReference type="InterPro" id="IPR002017">
    <property type="entry name" value="Spectrin_repeat"/>
</dbReference>
<dbReference type="FunFam" id="1.10.418.10:FF:000089">
    <property type="entry name" value="Spectrin beta chain"/>
    <property type="match status" value="1"/>
</dbReference>
<dbReference type="RefSeq" id="XP_066935953.1">
    <property type="nucleotide sequence ID" value="XM_067079852.1"/>
</dbReference>
<dbReference type="InterPro" id="IPR001589">
    <property type="entry name" value="Actinin_actin-bd_CS"/>
</dbReference>
<feature type="compositionally biased region" description="Acidic residues" evidence="4">
    <location>
        <begin position="3782"/>
        <end position="3803"/>
    </location>
</feature>
<dbReference type="SUPFAM" id="SSF46966">
    <property type="entry name" value="Spectrin repeat"/>
    <property type="match status" value="15"/>
</dbReference>
<feature type="coiled-coil region" evidence="3">
    <location>
        <begin position="413"/>
        <end position="454"/>
    </location>
</feature>
<reference evidence="6" key="1">
    <citation type="submission" date="2021-01" db="UniProtKB">
        <authorList>
            <consortium name="EnsemblMetazoa"/>
        </authorList>
    </citation>
    <scope>IDENTIFICATION</scope>
</reference>
<dbReference type="EnsemblMetazoa" id="CLYHEMT011957.1">
    <property type="protein sequence ID" value="CLYHEMP011957.1"/>
    <property type="gene ID" value="CLYHEMG011957"/>
</dbReference>
<dbReference type="PROSITE" id="PS50021">
    <property type="entry name" value="CH"/>
    <property type="match status" value="2"/>
</dbReference>
<dbReference type="FunFam" id="1.10.418.10:FF:000001">
    <property type="entry name" value="Actinin alpha 1"/>
    <property type="match status" value="1"/>
</dbReference>
<dbReference type="PANTHER" id="PTHR11915">
    <property type="entry name" value="SPECTRIN/FILAMIN RELATED CYTOSKELETAL PROTEIN"/>
    <property type="match status" value="1"/>
</dbReference>
<organism evidence="6 7">
    <name type="scientific">Clytia hemisphaerica</name>
    <dbReference type="NCBI Taxonomy" id="252671"/>
    <lineage>
        <taxon>Eukaryota</taxon>
        <taxon>Metazoa</taxon>
        <taxon>Cnidaria</taxon>
        <taxon>Hydrozoa</taxon>
        <taxon>Hydroidolina</taxon>
        <taxon>Leptothecata</taxon>
        <taxon>Obeliida</taxon>
        <taxon>Clytiidae</taxon>
        <taxon>Clytia</taxon>
    </lineage>
</organism>
<dbReference type="SMART" id="SM00150">
    <property type="entry name" value="SPEC"/>
    <property type="match status" value="14"/>
</dbReference>
<keyword evidence="7" id="KW-1185">Reference proteome</keyword>
<dbReference type="InterPro" id="IPR036872">
    <property type="entry name" value="CH_dom_sf"/>
</dbReference>
<feature type="domain" description="Calponin-homology (CH)" evidence="5">
    <location>
        <begin position="20"/>
        <end position="123"/>
    </location>
</feature>
<dbReference type="GO" id="GO:0003779">
    <property type="term" value="F:actin binding"/>
    <property type="evidence" value="ECO:0007669"/>
    <property type="project" value="UniProtKB-KW"/>
</dbReference>
<dbReference type="PROSITE" id="PS00020">
    <property type="entry name" value="ACTININ_2"/>
    <property type="match status" value="1"/>
</dbReference>
<feature type="coiled-coil region" evidence="3">
    <location>
        <begin position="3292"/>
        <end position="3337"/>
    </location>
</feature>
<evidence type="ECO:0000256" key="1">
    <source>
        <dbReference type="ARBA" id="ARBA00022737"/>
    </source>
</evidence>
<name>A0A7M5V5W4_9CNID</name>
<evidence type="ECO:0000313" key="7">
    <source>
        <dbReference type="Proteomes" id="UP000594262"/>
    </source>
</evidence>